<dbReference type="InterPro" id="IPR018484">
    <property type="entry name" value="FGGY_N"/>
</dbReference>
<dbReference type="OrthoDB" id="9805576at2"/>
<dbReference type="EMBL" id="CP022983">
    <property type="protein sequence ID" value="ASV68151.1"/>
    <property type="molecule type" value="Genomic_DNA"/>
</dbReference>
<evidence type="ECO:0000259" key="5">
    <source>
        <dbReference type="Pfam" id="PF00370"/>
    </source>
</evidence>
<evidence type="ECO:0000259" key="6">
    <source>
        <dbReference type="Pfam" id="PF02782"/>
    </source>
</evidence>
<dbReference type="GO" id="GO:0005975">
    <property type="term" value="P:carbohydrate metabolic process"/>
    <property type="evidence" value="ECO:0007669"/>
    <property type="project" value="InterPro"/>
</dbReference>
<dbReference type="PROSITE" id="PS00445">
    <property type="entry name" value="FGGY_KINASES_2"/>
    <property type="match status" value="1"/>
</dbReference>
<accession>A0A248TJ05</accession>
<dbReference type="PANTHER" id="PTHR43095">
    <property type="entry name" value="SUGAR KINASE"/>
    <property type="match status" value="1"/>
</dbReference>
<dbReference type="InterPro" id="IPR043129">
    <property type="entry name" value="ATPase_NBD"/>
</dbReference>
<gene>
    <name evidence="7" type="ORF">CKF48_12970</name>
</gene>
<dbReference type="InterPro" id="IPR000577">
    <property type="entry name" value="Carb_kinase_FGGY"/>
</dbReference>
<feature type="domain" description="Carbohydrate kinase FGGY C-terminal" evidence="6">
    <location>
        <begin position="260"/>
        <end position="451"/>
    </location>
</feature>
<dbReference type="Pfam" id="PF02782">
    <property type="entry name" value="FGGY_C"/>
    <property type="match status" value="1"/>
</dbReference>
<organism evidence="7 8">
    <name type="scientific">Cytobacillus kochii</name>
    <dbReference type="NCBI Taxonomy" id="859143"/>
    <lineage>
        <taxon>Bacteria</taxon>
        <taxon>Bacillati</taxon>
        <taxon>Bacillota</taxon>
        <taxon>Bacilli</taxon>
        <taxon>Bacillales</taxon>
        <taxon>Bacillaceae</taxon>
        <taxon>Cytobacillus</taxon>
    </lineage>
</organism>
<keyword evidence="3 4" id="KW-0418">Kinase</keyword>
<dbReference type="GO" id="GO:0016773">
    <property type="term" value="F:phosphotransferase activity, alcohol group as acceptor"/>
    <property type="evidence" value="ECO:0007669"/>
    <property type="project" value="InterPro"/>
</dbReference>
<evidence type="ECO:0000256" key="4">
    <source>
        <dbReference type="RuleBase" id="RU003733"/>
    </source>
</evidence>
<name>A0A248TJ05_9BACI</name>
<proteinExistence type="inferred from homology"/>
<dbReference type="AlphaFoldDB" id="A0A248TJ05"/>
<evidence type="ECO:0000313" key="7">
    <source>
        <dbReference type="EMBL" id="ASV68151.1"/>
    </source>
</evidence>
<dbReference type="RefSeq" id="WP_095371721.1">
    <property type="nucleotide sequence ID" value="NZ_CP022983.1"/>
</dbReference>
<dbReference type="Proteomes" id="UP000215137">
    <property type="component" value="Chromosome"/>
</dbReference>
<feature type="domain" description="Carbohydrate kinase FGGY N-terminal" evidence="5">
    <location>
        <begin position="4"/>
        <end position="250"/>
    </location>
</feature>
<dbReference type="InterPro" id="IPR050406">
    <property type="entry name" value="FGGY_Carb_Kinase"/>
</dbReference>
<keyword evidence="2 4" id="KW-0808">Transferase</keyword>
<dbReference type="KEGG" id="bko:CKF48_12970"/>
<dbReference type="Pfam" id="PF00370">
    <property type="entry name" value="FGGY_N"/>
    <property type="match status" value="1"/>
</dbReference>
<dbReference type="PIRSF" id="PIRSF000538">
    <property type="entry name" value="GlpK"/>
    <property type="match status" value="1"/>
</dbReference>
<protein>
    <submittedName>
        <fullName evidence="7">Carbohydrate kinase</fullName>
    </submittedName>
</protein>
<reference evidence="7 8" key="1">
    <citation type="submission" date="2017-08" db="EMBL/GenBank/DDBJ databases">
        <title>Complete Genome Sequence of Bacillus kochii Oregon-R-modENCODE STRAIN BDGP4, isolated from Drosophila melanogaster gut.</title>
        <authorList>
            <person name="Wan K.H."/>
            <person name="Yu C."/>
            <person name="Park S."/>
            <person name="Hammonds A.S."/>
            <person name="Booth B.W."/>
            <person name="Celniker S.E."/>
        </authorList>
    </citation>
    <scope>NUCLEOTIDE SEQUENCE [LARGE SCALE GENOMIC DNA]</scope>
    <source>
        <strain evidence="7 8">BDGP4</strain>
    </source>
</reference>
<sequence length="505" mass="57010">MEKYIMGIDNGGTITKAALYTLGGKEVGIASKKTKMIMPKPYHTERDMYELWEANLAVIRELINHCSIDTSKIVGLAITGHGNGLYLSDKKGEPVYNGIISTDNRAKKYIEEWYGDSNFEEKVLPKTMQSVWAGQPVALLRWLKDYQPSVIEEADYIFTVKDYVRFKLTGEAFLELTDVSGTNLLNVRDRCYDQQLLSFFGIDDLIDKLPPLKQSTDYCGAITKEIAEMTGLQEGTPVAGGIFDIAASAVASGLVKEDRLAIVAGTWSINEYITKKPVIDRELFMTSIYCLDDYWLTTEASPTSASNLEWFIDHFMIEEKQQCALTGQSIYDICNELVEETTPEESQLVFFPFLFGSNTVPHATSCFIGMNSWHEKKHFIQAVYEGIVFGHIYHIERLLKYIEKPEASRIAGGVTKSDVWLQIFADSLQIPLEIVEVKEHGTLGTAMCAAVMNGDYESIKEAAEAMVKVNRIIQPRPENKAIYEKKYQQYKQTLAKMEEVWKVGI</sequence>
<evidence type="ECO:0000256" key="3">
    <source>
        <dbReference type="ARBA" id="ARBA00022777"/>
    </source>
</evidence>
<dbReference type="CDD" id="cd07802">
    <property type="entry name" value="ASKHA_NBD_FGGY_EcLyxK-like"/>
    <property type="match status" value="1"/>
</dbReference>
<dbReference type="InterPro" id="IPR018483">
    <property type="entry name" value="Carb_kinase_FGGY_CS"/>
</dbReference>
<dbReference type="Gene3D" id="3.30.420.40">
    <property type="match status" value="2"/>
</dbReference>
<evidence type="ECO:0000256" key="2">
    <source>
        <dbReference type="ARBA" id="ARBA00022679"/>
    </source>
</evidence>
<dbReference type="PANTHER" id="PTHR43095:SF3">
    <property type="entry name" value="L-XYLULOSE_3-KETO-L-GULONATE KINASE"/>
    <property type="match status" value="1"/>
</dbReference>
<keyword evidence="8" id="KW-1185">Reference proteome</keyword>
<evidence type="ECO:0000256" key="1">
    <source>
        <dbReference type="ARBA" id="ARBA00009156"/>
    </source>
</evidence>
<evidence type="ECO:0000313" key="8">
    <source>
        <dbReference type="Proteomes" id="UP000215137"/>
    </source>
</evidence>
<dbReference type="InterPro" id="IPR018485">
    <property type="entry name" value="FGGY_C"/>
</dbReference>
<dbReference type="SUPFAM" id="SSF53067">
    <property type="entry name" value="Actin-like ATPase domain"/>
    <property type="match status" value="2"/>
</dbReference>
<dbReference type="GO" id="GO:0016301">
    <property type="term" value="F:kinase activity"/>
    <property type="evidence" value="ECO:0007669"/>
    <property type="project" value="UniProtKB-KW"/>
</dbReference>
<comment type="similarity">
    <text evidence="1 4">Belongs to the FGGY kinase family.</text>
</comment>